<sequence length="64" mass="7045">MRISPVLIVTILDCIIVLVTLASYSKSKWQQNCATLTIICSFILAIILIFIPNALPGLISLFHS</sequence>
<proteinExistence type="predicted"/>
<evidence type="ECO:0000313" key="2">
    <source>
        <dbReference type="EMBL" id="BAP25774.1"/>
    </source>
</evidence>
<keyword evidence="2" id="KW-0614">Plasmid</keyword>
<keyword evidence="1" id="KW-0812">Transmembrane</keyword>
<reference evidence="2" key="1">
    <citation type="submission" date="2013-09" db="EMBL/GenBank/DDBJ databases">
        <title>Analysis of type B2 neurotoxin-encoding plasmid in Clostridium botulinum.</title>
        <authorList>
            <person name="Hosomi K."/>
            <person name="Sakaguchi Y."/>
            <person name="Gotoh K."/>
            <person name="Nakamura K."/>
            <person name="Kohda T."/>
            <person name="Mukamoto M."/>
            <person name="Iida T."/>
            <person name="Kozaki S."/>
        </authorList>
    </citation>
    <scope>NUCLEOTIDE SEQUENCE</scope>
    <source>
        <strain evidence="2">111</strain>
        <plasmid evidence="2">pCB111</plasmid>
    </source>
</reference>
<organism evidence="2">
    <name type="scientific">Clostridium botulinum</name>
    <dbReference type="NCBI Taxonomy" id="1491"/>
    <lineage>
        <taxon>Bacteria</taxon>
        <taxon>Bacillati</taxon>
        <taxon>Bacillota</taxon>
        <taxon>Clostridia</taxon>
        <taxon>Eubacteriales</taxon>
        <taxon>Clostridiaceae</taxon>
        <taxon>Clostridium</taxon>
    </lineage>
</organism>
<keyword evidence="1" id="KW-1133">Transmembrane helix</keyword>
<feature type="transmembrane region" description="Helical" evidence="1">
    <location>
        <begin position="6"/>
        <end position="24"/>
    </location>
</feature>
<accession>A0A077K334</accession>
<dbReference type="RefSeq" id="WP_032072513.1">
    <property type="nucleotide sequence ID" value="NC_025146.1"/>
</dbReference>
<evidence type="ECO:0000256" key="1">
    <source>
        <dbReference type="SAM" id="Phobius"/>
    </source>
</evidence>
<geneLocation type="plasmid" evidence="2">
    <name>pCB111</name>
</geneLocation>
<dbReference type="EMBL" id="AB855771">
    <property type="protein sequence ID" value="BAP25774.1"/>
    <property type="molecule type" value="Genomic_DNA"/>
</dbReference>
<feature type="transmembrane region" description="Helical" evidence="1">
    <location>
        <begin position="36"/>
        <end position="55"/>
    </location>
</feature>
<name>A0A077K334_CLOBO</name>
<dbReference type="AlphaFoldDB" id="A0A077K334"/>
<protein>
    <submittedName>
        <fullName evidence="2">Uncharacterized protein</fullName>
    </submittedName>
</protein>
<keyword evidence="1" id="KW-0472">Membrane</keyword>